<protein>
    <recommendedName>
        <fullName evidence="3">Lipoprotein</fullName>
    </recommendedName>
</protein>
<evidence type="ECO:0008006" key="3">
    <source>
        <dbReference type="Google" id="ProtNLM"/>
    </source>
</evidence>
<reference evidence="1 2" key="1">
    <citation type="submission" date="2021-03" db="EMBL/GenBank/DDBJ databases">
        <title>Sneathiella sp. CAU 1612 isolated from Kang Won-do.</title>
        <authorList>
            <person name="Kim W."/>
        </authorList>
    </citation>
    <scope>NUCLEOTIDE SEQUENCE [LARGE SCALE GENOMIC DNA]</scope>
    <source>
        <strain evidence="1 2">CAU 1612</strain>
    </source>
</reference>
<dbReference type="PROSITE" id="PS51257">
    <property type="entry name" value="PROKAR_LIPOPROTEIN"/>
    <property type="match status" value="1"/>
</dbReference>
<evidence type="ECO:0000313" key="2">
    <source>
        <dbReference type="Proteomes" id="UP000664761"/>
    </source>
</evidence>
<comment type="caution">
    <text evidence="1">The sequence shown here is derived from an EMBL/GenBank/DDBJ whole genome shotgun (WGS) entry which is preliminary data.</text>
</comment>
<accession>A0ABS3F2F6</accession>
<keyword evidence="2" id="KW-1185">Reference proteome</keyword>
<sequence>MKAFAASLLIFGMLLSGCGEDKDAPYLEFTGGGFIFNYRIGEAFYGFVARPLRDIPEGTEIIAEFENPVGGEPLIVTATANSAQLQYMLRTPGVSGVVRDRPYKVTITLQRPGTVTPLATYSKEYRSSINQSDMPGVALTIGPGYHPNPELYDPKEKAFVIPKNTKQ</sequence>
<dbReference type="RefSeq" id="WP_207042384.1">
    <property type="nucleotide sequence ID" value="NZ_JAFLNC010000001.1"/>
</dbReference>
<gene>
    <name evidence="1" type="ORF">J0X12_03685</name>
</gene>
<proteinExistence type="predicted"/>
<evidence type="ECO:0000313" key="1">
    <source>
        <dbReference type="EMBL" id="MBO0332700.1"/>
    </source>
</evidence>
<organism evidence="1 2">
    <name type="scientific">Sneathiella sedimenti</name>
    <dbReference type="NCBI Taxonomy" id="2816034"/>
    <lineage>
        <taxon>Bacteria</taxon>
        <taxon>Pseudomonadati</taxon>
        <taxon>Pseudomonadota</taxon>
        <taxon>Alphaproteobacteria</taxon>
        <taxon>Sneathiellales</taxon>
        <taxon>Sneathiellaceae</taxon>
        <taxon>Sneathiella</taxon>
    </lineage>
</organism>
<name>A0ABS3F2F6_9PROT</name>
<dbReference type="EMBL" id="JAFLNC010000001">
    <property type="protein sequence ID" value="MBO0332700.1"/>
    <property type="molecule type" value="Genomic_DNA"/>
</dbReference>
<dbReference type="Proteomes" id="UP000664761">
    <property type="component" value="Unassembled WGS sequence"/>
</dbReference>